<keyword evidence="3" id="KW-0158">Chromosome</keyword>
<reference evidence="10 11" key="1">
    <citation type="submission" date="2016-09" db="EMBL/GenBank/DDBJ databases">
        <title>Extensive genetic diversity and differential bi-allelic expression allows diatom success in the polar Southern Ocean.</title>
        <authorList>
            <consortium name="DOE Joint Genome Institute"/>
            <person name="Mock T."/>
            <person name="Otillar R.P."/>
            <person name="Strauss J."/>
            <person name="Dupont C."/>
            <person name="Frickenhaus S."/>
            <person name="Maumus F."/>
            <person name="Mcmullan M."/>
            <person name="Sanges R."/>
            <person name="Schmutz J."/>
            <person name="Toseland A."/>
            <person name="Valas R."/>
            <person name="Veluchamy A."/>
            <person name="Ward B.J."/>
            <person name="Allen A."/>
            <person name="Barry K."/>
            <person name="Falciatore A."/>
            <person name="Ferrante M."/>
            <person name="Fortunato A.E."/>
            <person name="Gloeckner G."/>
            <person name="Gruber A."/>
            <person name="Hipkin R."/>
            <person name="Janech M."/>
            <person name="Kroth P."/>
            <person name="Leese F."/>
            <person name="Lindquist E."/>
            <person name="Lyon B.R."/>
            <person name="Martin J."/>
            <person name="Mayer C."/>
            <person name="Parker M."/>
            <person name="Quesneville H."/>
            <person name="Raymond J."/>
            <person name="Uhlig C."/>
            <person name="Valentin K.U."/>
            <person name="Worden A.Z."/>
            <person name="Armbrust E.V."/>
            <person name="Bowler C."/>
            <person name="Green B."/>
            <person name="Moulton V."/>
            <person name="Van Oosterhout C."/>
            <person name="Grigoriev I."/>
        </authorList>
    </citation>
    <scope>NUCLEOTIDE SEQUENCE [LARGE SCALE GENOMIC DNA]</scope>
    <source>
        <strain evidence="10 11">CCMP1102</strain>
    </source>
</reference>
<dbReference type="PANTHER" id="PTHR14418">
    <property type="entry name" value="CONDENSIN COMPLEX SUBUNIT 3-RELATED"/>
    <property type="match status" value="1"/>
</dbReference>
<feature type="compositionally biased region" description="Acidic residues" evidence="8">
    <location>
        <begin position="918"/>
        <end position="942"/>
    </location>
</feature>
<dbReference type="GO" id="GO:0007076">
    <property type="term" value="P:mitotic chromosome condensation"/>
    <property type="evidence" value="ECO:0007669"/>
    <property type="project" value="InterPro"/>
</dbReference>
<keyword evidence="6" id="KW-0226">DNA condensation</keyword>
<evidence type="ECO:0000256" key="1">
    <source>
        <dbReference type="ARBA" id="ARBA00004286"/>
    </source>
</evidence>
<evidence type="ECO:0000256" key="4">
    <source>
        <dbReference type="ARBA" id="ARBA00022618"/>
    </source>
</evidence>
<dbReference type="SUPFAM" id="SSF48371">
    <property type="entry name" value="ARM repeat"/>
    <property type="match status" value="1"/>
</dbReference>
<evidence type="ECO:0000256" key="5">
    <source>
        <dbReference type="ARBA" id="ARBA00022776"/>
    </source>
</evidence>
<protein>
    <recommendedName>
        <fullName evidence="9">Nuclear condensin complex subunit 3 C-terminal domain-containing protein</fullName>
    </recommendedName>
</protein>
<feature type="region of interest" description="Disordered" evidence="8">
    <location>
        <begin position="918"/>
        <end position="1012"/>
    </location>
</feature>
<evidence type="ECO:0000256" key="6">
    <source>
        <dbReference type="ARBA" id="ARBA00023067"/>
    </source>
</evidence>
<feature type="region of interest" description="Disordered" evidence="8">
    <location>
        <begin position="193"/>
        <end position="213"/>
    </location>
</feature>
<keyword evidence="4" id="KW-0132">Cell division</keyword>
<evidence type="ECO:0000256" key="7">
    <source>
        <dbReference type="ARBA" id="ARBA00023306"/>
    </source>
</evidence>
<evidence type="ECO:0000256" key="3">
    <source>
        <dbReference type="ARBA" id="ARBA00022454"/>
    </source>
</evidence>
<dbReference type="GO" id="GO:0000796">
    <property type="term" value="C:condensin complex"/>
    <property type="evidence" value="ECO:0007669"/>
    <property type="project" value="InterPro"/>
</dbReference>
<evidence type="ECO:0000313" key="11">
    <source>
        <dbReference type="Proteomes" id="UP000095751"/>
    </source>
</evidence>
<comment type="subcellular location">
    <subcellularLocation>
        <location evidence="1">Chromosome</location>
    </subcellularLocation>
</comment>
<dbReference type="InParanoid" id="A0A1E7FA76"/>
<evidence type="ECO:0000256" key="8">
    <source>
        <dbReference type="SAM" id="MobiDB-lite"/>
    </source>
</evidence>
<evidence type="ECO:0000259" key="9">
    <source>
        <dbReference type="Pfam" id="PF12719"/>
    </source>
</evidence>
<dbReference type="InterPro" id="IPR027165">
    <property type="entry name" value="CND3"/>
</dbReference>
<dbReference type="Proteomes" id="UP000095751">
    <property type="component" value="Unassembled WGS sequence"/>
</dbReference>
<keyword evidence="11" id="KW-1185">Reference proteome</keyword>
<dbReference type="KEGG" id="fcy:FRACYDRAFT_239751"/>
<gene>
    <name evidence="10" type="ORF">FRACYDRAFT_239751</name>
</gene>
<proteinExistence type="inferred from homology"/>
<dbReference type="GO" id="GO:0000793">
    <property type="term" value="C:condensed chromosome"/>
    <property type="evidence" value="ECO:0007669"/>
    <property type="project" value="TreeGrafter"/>
</dbReference>
<dbReference type="Pfam" id="PF12719">
    <property type="entry name" value="Cnd3"/>
    <property type="match status" value="1"/>
</dbReference>
<feature type="compositionally biased region" description="Polar residues" evidence="8">
    <location>
        <begin position="1000"/>
        <end position="1012"/>
    </location>
</feature>
<comment type="similarity">
    <text evidence="2">Belongs to the CND3 (condensin subunit 3) family.</text>
</comment>
<dbReference type="EMBL" id="KV784359">
    <property type="protein sequence ID" value="OEU15068.1"/>
    <property type="molecule type" value="Genomic_DNA"/>
</dbReference>
<dbReference type="AlphaFoldDB" id="A0A1E7FA76"/>
<evidence type="ECO:0000256" key="2">
    <source>
        <dbReference type="ARBA" id="ARBA00006533"/>
    </source>
</evidence>
<dbReference type="InterPro" id="IPR025977">
    <property type="entry name" value="Cnd3_C"/>
</dbReference>
<dbReference type="PANTHER" id="PTHR14418:SF5">
    <property type="entry name" value="CONDENSIN COMPLEX SUBUNIT 3"/>
    <property type="match status" value="1"/>
</dbReference>
<evidence type="ECO:0000313" key="10">
    <source>
        <dbReference type="EMBL" id="OEU15068.1"/>
    </source>
</evidence>
<organism evidence="10 11">
    <name type="scientific">Fragilariopsis cylindrus CCMP1102</name>
    <dbReference type="NCBI Taxonomy" id="635003"/>
    <lineage>
        <taxon>Eukaryota</taxon>
        <taxon>Sar</taxon>
        <taxon>Stramenopiles</taxon>
        <taxon>Ochrophyta</taxon>
        <taxon>Bacillariophyta</taxon>
        <taxon>Bacillariophyceae</taxon>
        <taxon>Bacillariophycidae</taxon>
        <taxon>Bacillariales</taxon>
        <taxon>Bacillariaceae</taxon>
        <taxon>Fragilariopsis</taxon>
    </lineage>
</organism>
<feature type="domain" description="Nuclear condensin complex subunit 3 C-terminal" evidence="9">
    <location>
        <begin position="546"/>
        <end position="799"/>
    </location>
</feature>
<dbReference type="InterPro" id="IPR016024">
    <property type="entry name" value="ARM-type_fold"/>
</dbReference>
<accession>A0A1E7FA76</accession>
<dbReference type="Gene3D" id="1.25.10.10">
    <property type="entry name" value="Leucine-rich Repeat Variant"/>
    <property type="match status" value="1"/>
</dbReference>
<keyword evidence="7" id="KW-0131">Cell cycle</keyword>
<dbReference type="OrthoDB" id="27187at2759"/>
<dbReference type="InterPro" id="IPR011989">
    <property type="entry name" value="ARM-like"/>
</dbReference>
<dbReference type="GO" id="GO:0051301">
    <property type="term" value="P:cell division"/>
    <property type="evidence" value="ECO:0007669"/>
    <property type="project" value="UniProtKB-KW"/>
</dbReference>
<name>A0A1E7FA76_9STRA</name>
<sequence length="1012" mass="112046">MATNIEDSIRVYTQDQFEAFQLDVDDLGSGIAASRRMSATIQKHVHILVLNNNKNGNNANSSNVVSEYLTPLLTRYVDAALTTEIDSENKDAVERVLNLVVALSFGLCLSSKSNYCLQTILDRIELFSNCTSEKIRSQACVLLGCFACHIVFVKDNVDWKNDCLVTIETMLLPRLTDKSQLARQRAIQATGNMLSTSTKPSGREGNDDDESVSTPTLLEPLLWSMWHDPSVANRIEAIRAVPINSAETLNHVIARIRDVKEKVRVAAIEKIQEIPVAFYNTIMTEDHFCEIVKFGLTERCEDTKNATTELICCKFMKGAKFCPVELMRFMGATTHEEEAEKALDAVLKTARSTSTNRNIILKNLSDPEIRSFDENINKAMIKLDKDCIFDEYQIFYTRVACSTAKESSELTFTQKEDLMTKTTPDIPTLCDLFQKHLERLMESIQEQDEESEEQEGFVCMEFLKLAKVADIQEEGSRRYFSNVMTNVLANVETPDELVEECVEALRTTSENNFDFFNAISMIAIGINDSSVDASLEEEKESRCILRVLLLFSIVLENAPSSLSTHDLLDGMTKIILSSVTSSKKMVREISIGALGKLGLFSDESTVLSEFKPILLKIAAKDVALECRGQALLGLSDWALLFSDIFKPHQSDSNPEGESLSLVLILQEMIEHTNTSMAAIAAEVATKLLFSVQIWDNNTACNANEILAALLASFLDPNNNPQENIDEDVDIKDVGSPVRLQQLLSLFFPSFSFKSDGCRNALLSSIEKALEAAMLISSGKSKAKKRSLVFPLLKVVEYVCSIVVDGGAASNGATVNESIDNNTSVVINKDISGLVALTSSLQVSKFLVKNGAKLTVTQLRSLCKFVGSQVDEIQVEDGDKAQLGKLKDCMEELDFLDDSTSLKALHPMTALLSKVVGYEENDNDDDDDGNEEDFDTFSDDETASESSSKERDVESTGETTIDDEVMLGSIARLSLLNKDKENPPPINIVKTSRRKSRRSSNQSAISVLESSFN</sequence>
<keyword evidence="5" id="KW-0498">Mitosis</keyword>